<name>A0A8H7BKN4_9FUNG</name>
<feature type="domain" description="Inhibitor I9" evidence="9">
    <location>
        <begin position="47"/>
        <end position="129"/>
    </location>
</feature>
<reference evidence="10" key="1">
    <citation type="submission" date="2020-01" db="EMBL/GenBank/DDBJ databases">
        <title>Genome Sequencing of Three Apophysomyces-Like Fungal Strains Confirms a Novel Fungal Genus in the Mucoromycota with divergent Burkholderia-like Endosymbiotic Bacteria.</title>
        <authorList>
            <person name="Stajich J.E."/>
            <person name="Macias A.M."/>
            <person name="Carter-House D."/>
            <person name="Lovett B."/>
            <person name="Kasson L.R."/>
            <person name="Berry K."/>
            <person name="Grigoriev I."/>
            <person name="Chang Y."/>
            <person name="Spatafora J."/>
            <person name="Kasson M.T."/>
        </authorList>
    </citation>
    <scope>NUCLEOTIDE SEQUENCE</scope>
    <source>
        <strain evidence="10">NRRL A-21654</strain>
    </source>
</reference>
<dbReference type="InterPro" id="IPR034193">
    <property type="entry name" value="PCSK9_ProteinaseK-like"/>
</dbReference>
<dbReference type="PANTHER" id="PTHR43806:SF11">
    <property type="entry name" value="CEREVISIN-RELATED"/>
    <property type="match status" value="1"/>
</dbReference>
<dbReference type="InterPro" id="IPR037045">
    <property type="entry name" value="S8pro/Inhibitor_I9_sf"/>
</dbReference>
<evidence type="ECO:0000256" key="4">
    <source>
        <dbReference type="ARBA" id="ARBA00022825"/>
    </source>
</evidence>
<dbReference type="AlphaFoldDB" id="A0A8H7BKN4"/>
<dbReference type="SUPFAM" id="SSF54897">
    <property type="entry name" value="Protease propeptides/inhibitors"/>
    <property type="match status" value="1"/>
</dbReference>
<keyword evidence="2 5" id="KW-0645">Protease</keyword>
<keyword evidence="3 5" id="KW-0378">Hydrolase</keyword>
<organism evidence="10 11">
    <name type="scientific">Apophysomyces ossiformis</name>
    <dbReference type="NCBI Taxonomy" id="679940"/>
    <lineage>
        <taxon>Eukaryota</taxon>
        <taxon>Fungi</taxon>
        <taxon>Fungi incertae sedis</taxon>
        <taxon>Mucoromycota</taxon>
        <taxon>Mucoromycotina</taxon>
        <taxon>Mucoromycetes</taxon>
        <taxon>Mucorales</taxon>
        <taxon>Mucorineae</taxon>
        <taxon>Mucoraceae</taxon>
        <taxon>Apophysomyces</taxon>
    </lineage>
</organism>
<dbReference type="GO" id="GO:0006508">
    <property type="term" value="P:proteolysis"/>
    <property type="evidence" value="ECO:0007669"/>
    <property type="project" value="UniProtKB-KW"/>
</dbReference>
<feature type="active site" description="Charge relay system" evidence="5">
    <location>
        <position position="174"/>
    </location>
</feature>
<sequence>MKLSTLANVLLLSGYAIAVPMMDPLRFSDGHVAPLYASNEAEPIENSYIVILKKQTTSNLLEDNAKLVHALASENVSKSSLLHAAGNGVTHVYNMPSLKGFAGTFDRDVINYIRRMKDVAYVEKDSMVYASELQRNAPWGLARISQRDGLTLKTFNKYEHDPNGGDGVNVYVIDTGINTEHIDFESRAVWGTTVPLDDTDADNNGHGSHCAGVIAGKRYGVAKKARPIAVKVLGSNGSGTMRDVIKGIEWAILDHKNQTDKGDKKFKGSVANMSLGAGKLRALNAAINTAVEQGIVFAVAAGNDNKNACDFSPASAESAITVAASRVTDERAYFSNFGPCVDVFAPGVNIQSVWIGSKYATKAVSGTSMAAPHVAGLAAYLLSSKENAGFSPKQIKDKILSSSTPNILKSLPEGTPNLLIFNGAQS</sequence>
<dbReference type="OrthoDB" id="206201at2759"/>
<evidence type="ECO:0000256" key="1">
    <source>
        <dbReference type="ARBA" id="ARBA00011073"/>
    </source>
</evidence>
<dbReference type="SUPFAM" id="SSF52743">
    <property type="entry name" value="Subtilisin-like"/>
    <property type="match status" value="1"/>
</dbReference>
<feature type="domain" description="Peptidase S8/S53" evidence="8">
    <location>
        <begin position="165"/>
        <end position="404"/>
    </location>
</feature>
<keyword evidence="4 5" id="KW-0720">Serine protease</keyword>
<feature type="active site" description="Charge relay system" evidence="5">
    <location>
        <position position="206"/>
    </location>
</feature>
<feature type="active site" description="Charge relay system" evidence="5">
    <location>
        <position position="368"/>
    </location>
</feature>
<dbReference type="InterPro" id="IPR022398">
    <property type="entry name" value="Peptidase_S8_His-AS"/>
</dbReference>
<comment type="similarity">
    <text evidence="1 5 6">Belongs to the peptidase S8 family.</text>
</comment>
<dbReference type="PROSITE" id="PS51892">
    <property type="entry name" value="SUBTILASE"/>
    <property type="match status" value="1"/>
</dbReference>
<dbReference type="FunFam" id="3.40.50.200:FF:000007">
    <property type="entry name" value="Subtilisin-like serine protease"/>
    <property type="match status" value="1"/>
</dbReference>
<dbReference type="InterPro" id="IPR023827">
    <property type="entry name" value="Peptidase_S8_Asp-AS"/>
</dbReference>
<dbReference type="PROSITE" id="PS00138">
    <property type="entry name" value="SUBTILASE_SER"/>
    <property type="match status" value="1"/>
</dbReference>
<dbReference type="Gene3D" id="3.40.50.200">
    <property type="entry name" value="Peptidase S8/S53 domain"/>
    <property type="match status" value="1"/>
</dbReference>
<dbReference type="InterPro" id="IPR050131">
    <property type="entry name" value="Peptidase_S8_subtilisin-like"/>
</dbReference>
<dbReference type="CDD" id="cd04077">
    <property type="entry name" value="Peptidases_S8_PCSK9_ProteinaseK_like"/>
    <property type="match status" value="1"/>
</dbReference>
<evidence type="ECO:0000313" key="10">
    <source>
        <dbReference type="EMBL" id="KAF7721260.1"/>
    </source>
</evidence>
<evidence type="ECO:0000259" key="9">
    <source>
        <dbReference type="Pfam" id="PF05922"/>
    </source>
</evidence>
<dbReference type="PANTHER" id="PTHR43806">
    <property type="entry name" value="PEPTIDASE S8"/>
    <property type="match status" value="1"/>
</dbReference>
<keyword evidence="11" id="KW-1185">Reference proteome</keyword>
<dbReference type="PROSITE" id="PS00137">
    <property type="entry name" value="SUBTILASE_HIS"/>
    <property type="match status" value="1"/>
</dbReference>
<dbReference type="Gene3D" id="3.30.70.80">
    <property type="entry name" value="Peptidase S8 propeptide/proteinase inhibitor I9"/>
    <property type="match status" value="1"/>
</dbReference>
<dbReference type="InterPro" id="IPR010259">
    <property type="entry name" value="S8pro/Inhibitor_I9"/>
</dbReference>
<evidence type="ECO:0000256" key="7">
    <source>
        <dbReference type="SAM" id="SignalP"/>
    </source>
</evidence>
<dbReference type="PROSITE" id="PS00136">
    <property type="entry name" value="SUBTILASE_ASP"/>
    <property type="match status" value="1"/>
</dbReference>
<evidence type="ECO:0000313" key="11">
    <source>
        <dbReference type="Proteomes" id="UP000605846"/>
    </source>
</evidence>
<dbReference type="GO" id="GO:0004252">
    <property type="term" value="F:serine-type endopeptidase activity"/>
    <property type="evidence" value="ECO:0007669"/>
    <property type="project" value="UniProtKB-UniRule"/>
</dbReference>
<dbReference type="Proteomes" id="UP000605846">
    <property type="component" value="Unassembled WGS sequence"/>
</dbReference>
<evidence type="ECO:0000256" key="5">
    <source>
        <dbReference type="PROSITE-ProRule" id="PRU01240"/>
    </source>
</evidence>
<evidence type="ECO:0000256" key="3">
    <source>
        <dbReference type="ARBA" id="ARBA00022801"/>
    </source>
</evidence>
<protein>
    <submittedName>
        <fullName evidence="10">Serine protease</fullName>
    </submittedName>
</protein>
<evidence type="ECO:0000256" key="6">
    <source>
        <dbReference type="RuleBase" id="RU003355"/>
    </source>
</evidence>
<dbReference type="InterPro" id="IPR023828">
    <property type="entry name" value="Peptidase_S8_Ser-AS"/>
</dbReference>
<dbReference type="InterPro" id="IPR015500">
    <property type="entry name" value="Peptidase_S8_subtilisin-rel"/>
</dbReference>
<dbReference type="GO" id="GO:0005615">
    <property type="term" value="C:extracellular space"/>
    <property type="evidence" value="ECO:0007669"/>
    <property type="project" value="TreeGrafter"/>
</dbReference>
<evidence type="ECO:0000256" key="2">
    <source>
        <dbReference type="ARBA" id="ARBA00022670"/>
    </source>
</evidence>
<dbReference type="InterPro" id="IPR036852">
    <property type="entry name" value="Peptidase_S8/S53_dom_sf"/>
</dbReference>
<keyword evidence="7" id="KW-0732">Signal</keyword>
<comment type="caution">
    <text evidence="10">The sequence shown here is derived from an EMBL/GenBank/DDBJ whole genome shotgun (WGS) entry which is preliminary data.</text>
</comment>
<dbReference type="Pfam" id="PF05922">
    <property type="entry name" value="Inhibitor_I9"/>
    <property type="match status" value="1"/>
</dbReference>
<dbReference type="EMBL" id="JABAYA010000286">
    <property type="protein sequence ID" value="KAF7721260.1"/>
    <property type="molecule type" value="Genomic_DNA"/>
</dbReference>
<dbReference type="Pfam" id="PF00082">
    <property type="entry name" value="Peptidase_S8"/>
    <property type="match status" value="1"/>
</dbReference>
<proteinExistence type="inferred from homology"/>
<feature type="chain" id="PRO_5034626582" evidence="7">
    <location>
        <begin position="19"/>
        <end position="426"/>
    </location>
</feature>
<dbReference type="InterPro" id="IPR000209">
    <property type="entry name" value="Peptidase_S8/S53_dom"/>
</dbReference>
<evidence type="ECO:0000259" key="8">
    <source>
        <dbReference type="Pfam" id="PF00082"/>
    </source>
</evidence>
<feature type="signal peptide" evidence="7">
    <location>
        <begin position="1"/>
        <end position="18"/>
    </location>
</feature>
<accession>A0A8H7BKN4</accession>
<dbReference type="PRINTS" id="PR00723">
    <property type="entry name" value="SUBTILISIN"/>
</dbReference>
<gene>
    <name evidence="10" type="primary">SUB8_4</name>
    <name evidence="10" type="ORF">EC973_004987</name>
</gene>